<evidence type="ECO:0000313" key="4">
    <source>
        <dbReference type="Proteomes" id="UP001221142"/>
    </source>
</evidence>
<evidence type="ECO:0000256" key="1">
    <source>
        <dbReference type="SAM" id="MobiDB-lite"/>
    </source>
</evidence>
<dbReference type="InterPro" id="IPR027417">
    <property type="entry name" value="P-loop_NTPase"/>
</dbReference>
<evidence type="ECO:0000259" key="2">
    <source>
        <dbReference type="SMART" id="SM00382"/>
    </source>
</evidence>
<accession>A0AAD7FVG2</accession>
<dbReference type="AlphaFoldDB" id="A0AAD7FVG2"/>
<organism evidence="3 4">
    <name type="scientific">Roridomyces roridus</name>
    <dbReference type="NCBI Taxonomy" id="1738132"/>
    <lineage>
        <taxon>Eukaryota</taxon>
        <taxon>Fungi</taxon>
        <taxon>Dikarya</taxon>
        <taxon>Basidiomycota</taxon>
        <taxon>Agaricomycotina</taxon>
        <taxon>Agaricomycetes</taxon>
        <taxon>Agaricomycetidae</taxon>
        <taxon>Agaricales</taxon>
        <taxon>Marasmiineae</taxon>
        <taxon>Mycenaceae</taxon>
        <taxon>Roridomyces</taxon>
    </lineage>
</organism>
<dbReference type="Proteomes" id="UP001221142">
    <property type="component" value="Unassembled WGS sequence"/>
</dbReference>
<dbReference type="Gene3D" id="3.40.50.300">
    <property type="entry name" value="P-loop containing nucleotide triphosphate hydrolases"/>
    <property type="match status" value="1"/>
</dbReference>
<dbReference type="InterPro" id="IPR003593">
    <property type="entry name" value="AAA+_ATPase"/>
</dbReference>
<dbReference type="Pfam" id="PF00004">
    <property type="entry name" value="AAA"/>
    <property type="match status" value="1"/>
</dbReference>
<protein>
    <submittedName>
        <fullName evidence="3">P-loop containing nucleoside triphosphate hydrolase protein</fullName>
    </submittedName>
</protein>
<keyword evidence="3" id="KW-0378">Hydrolase</keyword>
<dbReference type="PANTHER" id="PTHR46411">
    <property type="entry name" value="FAMILY ATPASE, PUTATIVE-RELATED"/>
    <property type="match status" value="1"/>
</dbReference>
<dbReference type="GO" id="GO:0005524">
    <property type="term" value="F:ATP binding"/>
    <property type="evidence" value="ECO:0007669"/>
    <property type="project" value="InterPro"/>
</dbReference>
<feature type="region of interest" description="Disordered" evidence="1">
    <location>
        <begin position="1"/>
        <end position="45"/>
    </location>
</feature>
<reference evidence="3" key="1">
    <citation type="submission" date="2023-03" db="EMBL/GenBank/DDBJ databases">
        <title>Massive genome expansion in bonnet fungi (Mycena s.s.) driven by repeated elements and novel gene families across ecological guilds.</title>
        <authorList>
            <consortium name="Lawrence Berkeley National Laboratory"/>
            <person name="Harder C.B."/>
            <person name="Miyauchi S."/>
            <person name="Viragh M."/>
            <person name="Kuo A."/>
            <person name="Thoen E."/>
            <person name="Andreopoulos B."/>
            <person name="Lu D."/>
            <person name="Skrede I."/>
            <person name="Drula E."/>
            <person name="Henrissat B."/>
            <person name="Morin E."/>
            <person name="Kohler A."/>
            <person name="Barry K."/>
            <person name="LaButti K."/>
            <person name="Morin E."/>
            <person name="Salamov A."/>
            <person name="Lipzen A."/>
            <person name="Mereny Z."/>
            <person name="Hegedus B."/>
            <person name="Baldrian P."/>
            <person name="Stursova M."/>
            <person name="Weitz H."/>
            <person name="Taylor A."/>
            <person name="Grigoriev I.V."/>
            <person name="Nagy L.G."/>
            <person name="Martin F."/>
            <person name="Kauserud H."/>
        </authorList>
    </citation>
    <scope>NUCLEOTIDE SEQUENCE</scope>
    <source>
        <strain evidence="3">9284</strain>
    </source>
</reference>
<keyword evidence="4" id="KW-1185">Reference proteome</keyword>
<sequence>MYMPTRSNRRNNAGWDTPPGEWGTGQEWGPPAPPGGGWGTSPATNKPCVCHLIPQPKTAKPLDPDASDEGETEEPAVFDGIIDRKEHFLVREQIWYQGIQQWLPYDASRFYVPVPEQDLGNYFYVNIRHMIPGDEGELVLTNFSEVLLKFLRTSYGDEFYDATPERYAETLLPDIPIFQTKLAAIEQHLNATQAVSLADKRTFAVSLGCQEAKQATHPESYIDQFIKEAKEHITVLYDHLLELYKPKAEKLALQLSDGCVEFGLLVFYYELNQRYCLDPFSSTKAIGFRLEHRSYESNKTSLRLSGTAYSWAGTDYIRVPISRQIAAYRGTLDLGLLDCQPVTPEIDAALVARGRLYTALSGCHYRSYLKDRIIVDKIGYDTAPDGYGDRQPNEIIPEFPEENLWMLPGCVLGFNLTKKIWTVFPVHDIGPVVFDDNAWDHLVLDPEVKILIKSLVQVTRNSNTANNSIISDVITGKGGGLIAVLHGNPGTGKTLTAEAVAENLKRPLYIVGASELSTKPEVLEEKLKSILSLATAWDAVLLIDEADVFLEQRSLHEIERNSLVSVALRVLEYHRGVLFLTTNRIHTFDAAFLSRFSIAIKYPEHDLDSRRVIWRKFFEMAGVKAGDSDTSGSGRSTPTDMIKLDDPTKVAVVSDAELDALAEKPFNGRTIKNLVRTAQALALSANEPMSKYHVDIVVRSQEKFLREFAAAQ</sequence>
<dbReference type="EMBL" id="JARKIF010000004">
    <property type="protein sequence ID" value="KAJ7641405.1"/>
    <property type="molecule type" value="Genomic_DNA"/>
</dbReference>
<dbReference type="GO" id="GO:0016887">
    <property type="term" value="F:ATP hydrolysis activity"/>
    <property type="evidence" value="ECO:0007669"/>
    <property type="project" value="InterPro"/>
</dbReference>
<dbReference type="SMART" id="SM00382">
    <property type="entry name" value="AAA"/>
    <property type="match status" value="1"/>
</dbReference>
<dbReference type="InterPro" id="IPR003959">
    <property type="entry name" value="ATPase_AAA_core"/>
</dbReference>
<dbReference type="CDD" id="cd19481">
    <property type="entry name" value="RecA-like_protease"/>
    <property type="match status" value="1"/>
</dbReference>
<name>A0AAD7FVG2_9AGAR</name>
<feature type="domain" description="AAA+ ATPase" evidence="2">
    <location>
        <begin position="479"/>
        <end position="604"/>
    </location>
</feature>
<proteinExistence type="predicted"/>
<dbReference type="SUPFAM" id="SSF52540">
    <property type="entry name" value="P-loop containing nucleoside triphosphate hydrolases"/>
    <property type="match status" value="1"/>
</dbReference>
<comment type="caution">
    <text evidence="3">The sequence shown here is derived from an EMBL/GenBank/DDBJ whole genome shotgun (WGS) entry which is preliminary data.</text>
</comment>
<dbReference type="PANTHER" id="PTHR46411:SF3">
    <property type="entry name" value="AAA+ ATPASE DOMAIN-CONTAINING PROTEIN"/>
    <property type="match status" value="1"/>
</dbReference>
<evidence type="ECO:0000313" key="3">
    <source>
        <dbReference type="EMBL" id="KAJ7641405.1"/>
    </source>
</evidence>
<gene>
    <name evidence="3" type="ORF">FB45DRAFT_900129</name>
</gene>